<evidence type="ECO:0000256" key="5">
    <source>
        <dbReference type="ARBA" id="ARBA00023004"/>
    </source>
</evidence>
<proteinExistence type="predicted"/>
<dbReference type="GeneID" id="101849758"/>
<evidence type="ECO:0000256" key="1">
    <source>
        <dbReference type="ARBA" id="ARBA00001970"/>
    </source>
</evidence>
<reference evidence="8" key="1">
    <citation type="submission" date="2025-08" db="UniProtKB">
        <authorList>
            <consortium name="RefSeq"/>
        </authorList>
    </citation>
    <scope>IDENTIFICATION</scope>
</reference>
<name>A0ABM0JK31_APLCA</name>
<dbReference type="InterPro" id="IPR011008">
    <property type="entry name" value="Dimeric_a/b-barrel"/>
</dbReference>
<dbReference type="RefSeq" id="XP_005095556.1">
    <property type="nucleotide sequence ID" value="XM_005095499.2"/>
</dbReference>
<dbReference type="Proteomes" id="UP000694888">
    <property type="component" value="Unplaced"/>
</dbReference>
<dbReference type="Pfam" id="PF20628">
    <property type="entry name" value="Dyp_perox_C"/>
    <property type="match status" value="1"/>
</dbReference>
<evidence type="ECO:0000256" key="3">
    <source>
        <dbReference type="ARBA" id="ARBA00022723"/>
    </source>
</evidence>
<sequence length="431" mass="47034">MSVFSKARFLAPLLAGTKRQALSSGLKVNSSKTFGVGSGVCCMGIVCAGALYLKNQNEESSKSSFWPQGKLNSILKFAVPTVYGKGTREEFLTAPATPPIGKTVKNTSLCHDPCAAKKKPRKSCQVSQCNITSEAKCYSLFLWISINPSANPCCVARVAADIESAIDSVTEPCEDPSQEVVAGVGFGPNFYSQVMGKTCKNFYYSARKGANGELPSSSGDVFLHAKCNNKGKLFDLCKNYICSFPEGSICEFEDVYGFDYQNGRDLSGFLDNRTNRCDEEGLKDVAIECETGGSYALAQKWVHDFCIIRPENKPALEKYIGRDMDCGKELKCKGPSSHVARMTGTTEQNATPQYEIVRQSQNYGSLANDAGMFFLAFASDPAAFEFMLDQMVGAGCDNCCDDVMKISKNVKGTYWYFPSLRELCALVNSKQ</sequence>
<keyword evidence="7" id="KW-1185">Reference proteome</keyword>
<feature type="domain" description="Dyp-type peroxidase C-terminal" evidence="6">
    <location>
        <begin position="264"/>
        <end position="420"/>
    </location>
</feature>
<keyword evidence="2 8" id="KW-0575">Peroxidase</keyword>
<dbReference type="InterPro" id="IPR006314">
    <property type="entry name" value="Dyp_peroxidase"/>
</dbReference>
<keyword evidence="5" id="KW-0408">Iron</keyword>
<evidence type="ECO:0000313" key="8">
    <source>
        <dbReference type="RefSeq" id="XP_005095556.1"/>
    </source>
</evidence>
<dbReference type="SUPFAM" id="SSF54909">
    <property type="entry name" value="Dimeric alpha+beta barrel"/>
    <property type="match status" value="1"/>
</dbReference>
<evidence type="ECO:0000313" key="7">
    <source>
        <dbReference type="Proteomes" id="UP000694888"/>
    </source>
</evidence>
<keyword evidence="4" id="KW-0560">Oxidoreductase</keyword>
<comment type="cofactor">
    <cofactor evidence="1">
        <name>heme b</name>
        <dbReference type="ChEBI" id="CHEBI:60344"/>
    </cofactor>
</comment>
<dbReference type="GO" id="GO:0004601">
    <property type="term" value="F:peroxidase activity"/>
    <property type="evidence" value="ECO:0007669"/>
    <property type="project" value="UniProtKB-KW"/>
</dbReference>
<evidence type="ECO:0000256" key="4">
    <source>
        <dbReference type="ARBA" id="ARBA00023002"/>
    </source>
</evidence>
<protein>
    <submittedName>
        <fullName evidence="8">Dye-decolorizing peroxidase YfeX</fullName>
    </submittedName>
</protein>
<dbReference type="PANTHER" id="PTHR30521:SF0">
    <property type="entry name" value="DYP-TYPE PEROXIDASE FAMILY PROTEIN"/>
    <property type="match status" value="1"/>
</dbReference>
<dbReference type="PANTHER" id="PTHR30521">
    <property type="entry name" value="DEFERROCHELATASE/PEROXIDASE"/>
    <property type="match status" value="1"/>
</dbReference>
<accession>A0ABM0JK31</accession>
<evidence type="ECO:0000259" key="6">
    <source>
        <dbReference type="Pfam" id="PF20628"/>
    </source>
</evidence>
<dbReference type="InterPro" id="IPR048328">
    <property type="entry name" value="Dyp_perox_C"/>
</dbReference>
<dbReference type="PROSITE" id="PS51404">
    <property type="entry name" value="DYP_PEROXIDASE"/>
    <property type="match status" value="1"/>
</dbReference>
<evidence type="ECO:0000256" key="2">
    <source>
        <dbReference type="ARBA" id="ARBA00022559"/>
    </source>
</evidence>
<gene>
    <name evidence="8" type="primary">LOC101849758</name>
</gene>
<organism evidence="7 8">
    <name type="scientific">Aplysia californica</name>
    <name type="common">California sea hare</name>
    <dbReference type="NCBI Taxonomy" id="6500"/>
    <lineage>
        <taxon>Eukaryota</taxon>
        <taxon>Metazoa</taxon>
        <taxon>Spiralia</taxon>
        <taxon>Lophotrochozoa</taxon>
        <taxon>Mollusca</taxon>
        <taxon>Gastropoda</taxon>
        <taxon>Heterobranchia</taxon>
        <taxon>Euthyneura</taxon>
        <taxon>Tectipleura</taxon>
        <taxon>Aplysiida</taxon>
        <taxon>Aplysioidea</taxon>
        <taxon>Aplysiidae</taxon>
        <taxon>Aplysia</taxon>
    </lineage>
</organism>
<keyword evidence="3" id="KW-0479">Metal-binding</keyword>